<evidence type="ECO:0000256" key="1">
    <source>
        <dbReference type="SAM" id="Phobius"/>
    </source>
</evidence>
<dbReference type="InterPro" id="IPR058714">
    <property type="entry name" value="LpqS"/>
</dbReference>
<dbReference type="Proteomes" id="UP000240542">
    <property type="component" value="Unassembled WGS sequence"/>
</dbReference>
<keyword evidence="1" id="KW-0472">Membrane</keyword>
<keyword evidence="3" id="KW-1185">Reference proteome</keyword>
<proteinExistence type="predicted"/>
<dbReference type="AlphaFoldDB" id="A0A2P8DKN6"/>
<comment type="caution">
    <text evidence="2">The sequence shown here is derived from an EMBL/GenBank/DDBJ whole genome shotgun (WGS) entry which is preliminary data.</text>
</comment>
<accession>A0A2P8DKN6</accession>
<gene>
    <name evidence="2" type="ORF">CLV63_107114</name>
</gene>
<sequence>MCTLPNVSEHTASVLRRPLIRGVLLLVAVCMYLLCSLCLADGSHASTAAEPAAATASTASAAPAAHGHGTAHECDSSGAAAEQRAAPPALFLPALAGVLVAGGLWLARAEPRIRSPFLRYGPRRHGAAPLLVTLCISRV</sequence>
<keyword evidence="1" id="KW-0812">Transmembrane</keyword>
<evidence type="ECO:0000313" key="3">
    <source>
        <dbReference type="Proteomes" id="UP000240542"/>
    </source>
</evidence>
<protein>
    <submittedName>
        <fullName evidence="2">Uncharacterized protein</fullName>
    </submittedName>
</protein>
<evidence type="ECO:0000313" key="2">
    <source>
        <dbReference type="EMBL" id="PSK97721.1"/>
    </source>
</evidence>
<reference evidence="2 3" key="1">
    <citation type="submission" date="2018-03" db="EMBL/GenBank/DDBJ databases">
        <title>Genomic Encyclopedia of Archaeal and Bacterial Type Strains, Phase II (KMG-II): from individual species to whole genera.</title>
        <authorList>
            <person name="Goeker M."/>
        </authorList>
    </citation>
    <scope>NUCLEOTIDE SEQUENCE [LARGE SCALE GENOMIC DNA]</scope>
    <source>
        <strain evidence="2 3">DSM 45312</strain>
    </source>
</reference>
<feature type="transmembrane region" description="Helical" evidence="1">
    <location>
        <begin position="23"/>
        <end position="42"/>
    </location>
</feature>
<feature type="transmembrane region" description="Helical" evidence="1">
    <location>
        <begin position="89"/>
        <end position="107"/>
    </location>
</feature>
<keyword evidence="1" id="KW-1133">Transmembrane helix</keyword>
<organism evidence="2 3">
    <name type="scientific">Murinocardiopsis flavida</name>
    <dbReference type="NCBI Taxonomy" id="645275"/>
    <lineage>
        <taxon>Bacteria</taxon>
        <taxon>Bacillati</taxon>
        <taxon>Actinomycetota</taxon>
        <taxon>Actinomycetes</taxon>
        <taxon>Streptosporangiales</taxon>
        <taxon>Nocardiopsidaceae</taxon>
        <taxon>Murinocardiopsis</taxon>
    </lineage>
</organism>
<dbReference type="EMBL" id="PYGA01000007">
    <property type="protein sequence ID" value="PSK97721.1"/>
    <property type="molecule type" value="Genomic_DNA"/>
</dbReference>
<name>A0A2P8DKN6_9ACTN</name>
<dbReference type="Pfam" id="PF26327">
    <property type="entry name" value="LpqS"/>
    <property type="match status" value="1"/>
</dbReference>